<dbReference type="Pfam" id="PF13207">
    <property type="entry name" value="AAA_17"/>
    <property type="match status" value="1"/>
</dbReference>
<comment type="domain">
    <text evidence="12">Consists of three domains, a large central CORE domain and two small peripheral domains, NMPbind and LID, which undergo movements during catalysis. The LID domain closes over the site of phosphoryl transfer upon ATP binding. Assembling and dissambling the active center during each catalytic cycle provides an effective means to prevent ATP hydrolysis.</text>
</comment>
<comment type="subunit">
    <text evidence="12">Monomer.</text>
</comment>
<accession>A0A0N4X6U6</accession>
<gene>
    <name evidence="13" type="ORF">HPLM_LOCUS20080</name>
</gene>
<dbReference type="NCBIfam" id="TIGR01359">
    <property type="entry name" value="UMP_CMP_kin_fam"/>
    <property type="match status" value="1"/>
</dbReference>
<comment type="subcellular location">
    <subcellularLocation>
        <location evidence="12">Cytoplasm</location>
    </subcellularLocation>
    <subcellularLocation>
        <location evidence="12">Nucleus</location>
    </subcellularLocation>
</comment>
<comment type="similarity">
    <text evidence="12">Belongs to the adenylate kinase family. UMP-CMP kinase subfamily.</text>
</comment>
<keyword evidence="1 12" id="KW-0963">Cytoplasm</keyword>
<sequence>MAPAQKLYNVVFVLGPPGSGKGTQCVKIHENLGFMHLSAGDLLRAERQRQGSEFEISQSVAMAPAQKLYNVVFVLGPPGSGKGTQCVKIHENLGFMHLSAGDLLRAERQRQGSEFGQLIENHIKNGTIVPVEITCKLLENAMDAAGDARGFLIDGFPRNQDNLEGWERQMKGKVDVKFVLFLSCPVDVCISRCLHRGQGRTDDNEESLRKRVETYNNQTLPIIQHYEKLGLVKEVPSDKSPEEVYLEVEKVFKNAGV</sequence>
<comment type="catalytic activity">
    <reaction evidence="8 12">
        <text>UMP + ATP = UDP + ADP</text>
        <dbReference type="Rhea" id="RHEA:24400"/>
        <dbReference type="ChEBI" id="CHEBI:30616"/>
        <dbReference type="ChEBI" id="CHEBI:57865"/>
        <dbReference type="ChEBI" id="CHEBI:58223"/>
        <dbReference type="ChEBI" id="CHEBI:456216"/>
        <dbReference type="EC" id="2.7.4.14"/>
    </reaction>
</comment>
<evidence type="ECO:0000256" key="3">
    <source>
        <dbReference type="ARBA" id="ARBA00022741"/>
    </source>
</evidence>
<protein>
    <recommendedName>
        <fullName evidence="12">UMP-CMP kinase</fullName>
        <ecNumber evidence="12">2.7.4.14</ecNumber>
    </recommendedName>
    <alternativeName>
        <fullName evidence="12">Deoxycytidylate kinase</fullName>
        <shortName evidence="12">CK</shortName>
        <shortName evidence="12">dCMP kinase</shortName>
    </alternativeName>
    <alternativeName>
        <fullName evidence="12">Uridine monophosphate/cytidine monophosphate kinase</fullName>
        <shortName evidence="12">UMP/CMP kinase</shortName>
        <shortName evidence="12">UMP/CMPK</shortName>
    </alternativeName>
</protein>
<comment type="catalytic activity">
    <reaction evidence="10 12">
        <text>dCMP + ATP = dCDP + ADP</text>
        <dbReference type="Rhea" id="RHEA:25094"/>
        <dbReference type="ChEBI" id="CHEBI:30616"/>
        <dbReference type="ChEBI" id="CHEBI:57566"/>
        <dbReference type="ChEBI" id="CHEBI:58593"/>
        <dbReference type="ChEBI" id="CHEBI:456216"/>
        <dbReference type="EC" id="2.7.4.14"/>
    </reaction>
</comment>
<dbReference type="PANTHER" id="PTHR23359">
    <property type="entry name" value="NUCLEOTIDE KINASE"/>
    <property type="match status" value="1"/>
</dbReference>
<dbReference type="EMBL" id="UZAF01021839">
    <property type="protein sequence ID" value="VDO81309.1"/>
    <property type="molecule type" value="Genomic_DNA"/>
</dbReference>
<comment type="catalytic activity">
    <reaction evidence="9 12">
        <text>CMP + ATP = CDP + ADP</text>
        <dbReference type="Rhea" id="RHEA:11600"/>
        <dbReference type="ChEBI" id="CHEBI:30616"/>
        <dbReference type="ChEBI" id="CHEBI:58069"/>
        <dbReference type="ChEBI" id="CHEBI:60377"/>
        <dbReference type="ChEBI" id="CHEBI:456216"/>
        <dbReference type="EC" id="2.7.4.14"/>
    </reaction>
</comment>
<dbReference type="InterPro" id="IPR027417">
    <property type="entry name" value="P-loop_NTPase"/>
</dbReference>
<evidence type="ECO:0000256" key="5">
    <source>
        <dbReference type="ARBA" id="ARBA00022840"/>
    </source>
</evidence>
<feature type="binding site" evidence="12">
    <location>
        <begin position="155"/>
        <end position="158"/>
    </location>
    <ligand>
        <name>a ribonucleoside 5'-phosphate</name>
        <dbReference type="ChEBI" id="CHEBI:58043"/>
    </ligand>
</feature>
<proteinExistence type="inferred from homology"/>
<organism evidence="15">
    <name type="scientific">Haemonchus placei</name>
    <name type="common">Barber's pole worm</name>
    <dbReference type="NCBI Taxonomy" id="6290"/>
    <lineage>
        <taxon>Eukaryota</taxon>
        <taxon>Metazoa</taxon>
        <taxon>Ecdysozoa</taxon>
        <taxon>Nematoda</taxon>
        <taxon>Chromadorea</taxon>
        <taxon>Rhabditida</taxon>
        <taxon>Rhabditina</taxon>
        <taxon>Rhabditomorpha</taxon>
        <taxon>Strongyloidea</taxon>
        <taxon>Trichostrongylidae</taxon>
        <taxon>Haemonchus</taxon>
    </lineage>
</organism>
<evidence type="ECO:0000256" key="7">
    <source>
        <dbReference type="ARBA" id="ARBA00023242"/>
    </source>
</evidence>
<dbReference type="GO" id="GO:0006225">
    <property type="term" value="P:UDP biosynthetic process"/>
    <property type="evidence" value="ECO:0007669"/>
    <property type="project" value="UniProtKB-ARBA"/>
</dbReference>
<dbReference type="GO" id="GO:0005634">
    <property type="term" value="C:nucleus"/>
    <property type="evidence" value="ECO:0007669"/>
    <property type="project" value="UniProtKB-SubCell"/>
</dbReference>
<name>A0A0N4X6U6_HAEPC</name>
<evidence type="ECO:0000256" key="1">
    <source>
        <dbReference type="ARBA" id="ARBA00022490"/>
    </source>
</evidence>
<dbReference type="PRINTS" id="PR00094">
    <property type="entry name" value="ADENYLTKNASE"/>
</dbReference>
<comment type="function">
    <text evidence="11 12">Catalyzes the phosphorylation of pyrimidine nucleoside monophosphates at the expense of ATP. Plays an important role in de novo pyrimidine nucleotide biosynthesis. Has preference for UMP and CMP as phosphate acceptors.</text>
</comment>
<keyword evidence="2 12" id="KW-0808">Transferase</keyword>
<evidence type="ECO:0000313" key="14">
    <source>
        <dbReference type="Proteomes" id="UP000268014"/>
    </source>
</evidence>
<keyword evidence="14" id="KW-1185">Reference proteome</keyword>
<dbReference type="InterPro" id="IPR000850">
    <property type="entry name" value="Adenylat/UMP-CMP_kin"/>
</dbReference>
<dbReference type="GO" id="GO:0033862">
    <property type="term" value="F:UMP kinase activity"/>
    <property type="evidence" value="ECO:0007669"/>
    <property type="project" value="UniProtKB-ARBA"/>
</dbReference>
<dbReference type="GO" id="GO:0005737">
    <property type="term" value="C:cytoplasm"/>
    <property type="evidence" value="ECO:0007669"/>
    <property type="project" value="UniProtKB-SubCell"/>
</dbReference>
<dbReference type="OrthoDB" id="442176at2759"/>
<dbReference type="EC" id="2.7.4.14" evidence="12"/>
<dbReference type="CDD" id="cd01428">
    <property type="entry name" value="ADK"/>
    <property type="match status" value="1"/>
</dbReference>
<dbReference type="InterPro" id="IPR006266">
    <property type="entry name" value="UMP_CMP_kinase"/>
</dbReference>
<dbReference type="GO" id="GO:0005524">
    <property type="term" value="F:ATP binding"/>
    <property type="evidence" value="ECO:0007669"/>
    <property type="project" value="UniProtKB-KW"/>
</dbReference>
<evidence type="ECO:0000313" key="15">
    <source>
        <dbReference type="WBParaSite" id="HPLM_0002008801-mRNA-1"/>
    </source>
</evidence>
<evidence type="ECO:0000256" key="2">
    <source>
        <dbReference type="ARBA" id="ARBA00022679"/>
    </source>
</evidence>
<keyword evidence="5 12" id="KW-0067">ATP-binding</keyword>
<reference evidence="15" key="1">
    <citation type="submission" date="2017-02" db="UniProtKB">
        <authorList>
            <consortium name="WormBaseParasite"/>
        </authorList>
    </citation>
    <scope>IDENTIFICATION</scope>
</reference>
<dbReference type="PROSITE" id="PS00113">
    <property type="entry name" value="ADENYLATE_KINASE"/>
    <property type="match status" value="1"/>
</dbReference>
<dbReference type="WBParaSite" id="HPLM_0002008801-mRNA-1">
    <property type="protein sequence ID" value="HPLM_0002008801-mRNA-1"/>
    <property type="gene ID" value="HPLM_0002008801"/>
</dbReference>
<comment type="caution">
    <text evidence="12">Lacks conserved residue(s) required for the propagation of feature annotation.</text>
</comment>
<feature type="region of interest" description="NMPbind" evidence="12">
    <location>
        <begin position="99"/>
        <end position="129"/>
    </location>
</feature>
<dbReference type="Gene3D" id="3.40.50.300">
    <property type="entry name" value="P-loop containing nucleotide triphosphate hydrolases"/>
    <property type="match status" value="2"/>
</dbReference>
<dbReference type="SUPFAM" id="SSF52540">
    <property type="entry name" value="P-loop containing nucleoside triphosphate hydrolases"/>
    <property type="match status" value="2"/>
</dbReference>
<evidence type="ECO:0000256" key="12">
    <source>
        <dbReference type="HAMAP-Rule" id="MF_03172"/>
    </source>
</evidence>
<keyword evidence="3 12" id="KW-0547">Nucleotide-binding</keyword>
<evidence type="ECO:0000256" key="11">
    <source>
        <dbReference type="ARBA" id="ARBA00059689"/>
    </source>
</evidence>
<dbReference type="AlphaFoldDB" id="A0A0N4X6U6"/>
<feature type="binding site" evidence="12">
    <location>
        <position position="239"/>
    </location>
    <ligand>
        <name>ATP</name>
        <dbReference type="ChEBI" id="CHEBI:30616"/>
    </ligand>
</feature>
<feature type="binding site" evidence="12">
    <location>
        <begin position="127"/>
        <end position="129"/>
    </location>
    <ligand>
        <name>a ribonucleoside 5'-phosphate</name>
        <dbReference type="ChEBI" id="CHEBI:58043"/>
    </ligand>
</feature>
<feature type="binding site" evidence="12">
    <location>
        <position position="211"/>
    </location>
    <ligand>
        <name>a ribonucleoside 5'-phosphate</name>
        <dbReference type="ChEBI" id="CHEBI:58043"/>
    </ligand>
</feature>
<dbReference type="STRING" id="6290.A0A0N4X6U6"/>
<comment type="cofactor">
    <cofactor evidence="12">
        <name>Mg(2+)</name>
        <dbReference type="ChEBI" id="CHEBI:18420"/>
    </cofactor>
    <text evidence="12">Binds 1 Mg(2+) ion per monomer.</text>
</comment>
<evidence type="ECO:0000256" key="8">
    <source>
        <dbReference type="ARBA" id="ARBA00048116"/>
    </source>
</evidence>
<feature type="binding site" evidence="12">
    <location>
        <position position="200"/>
    </location>
    <ligand>
        <name>a ribonucleoside 5'-phosphate</name>
        <dbReference type="ChEBI" id="CHEBI:58043"/>
    </ligand>
</feature>
<dbReference type="HAMAP" id="MF_00235">
    <property type="entry name" value="Adenylate_kinase_Adk"/>
    <property type="match status" value="1"/>
</dbReference>
<dbReference type="Proteomes" id="UP000268014">
    <property type="component" value="Unassembled WGS sequence"/>
</dbReference>
<evidence type="ECO:0000256" key="9">
    <source>
        <dbReference type="ARBA" id="ARBA00051396"/>
    </source>
</evidence>
<feature type="binding site" evidence="12">
    <location>
        <position position="105"/>
    </location>
    <ligand>
        <name>a ribonucleoside 5'-phosphate</name>
        <dbReference type="ChEBI" id="CHEBI:58043"/>
    </ligand>
</feature>
<reference evidence="13 14" key="2">
    <citation type="submission" date="2018-11" db="EMBL/GenBank/DDBJ databases">
        <authorList>
            <consortium name="Pathogen Informatics"/>
        </authorList>
    </citation>
    <scope>NUCLEOTIDE SEQUENCE [LARGE SCALE GENOMIC DNA]</scope>
    <source>
        <strain evidence="13 14">MHpl1</strain>
    </source>
</reference>
<dbReference type="Pfam" id="PF00406">
    <property type="entry name" value="ADK"/>
    <property type="match status" value="1"/>
</dbReference>
<evidence type="ECO:0000256" key="4">
    <source>
        <dbReference type="ARBA" id="ARBA00022777"/>
    </source>
</evidence>
<dbReference type="FunFam" id="3.40.50.300:FF:000315">
    <property type="entry name" value="Adenylate kinase 1"/>
    <property type="match status" value="1"/>
</dbReference>
<keyword evidence="7 12" id="KW-0539">Nucleus</keyword>
<dbReference type="InterPro" id="IPR033690">
    <property type="entry name" value="Adenylat_kinase_CS"/>
</dbReference>
<evidence type="ECO:0000313" key="13">
    <source>
        <dbReference type="EMBL" id="VDO81309.1"/>
    </source>
</evidence>
<dbReference type="HAMAP" id="MF_03172">
    <property type="entry name" value="Adenylate_kinase_UMP_CMP_kin"/>
    <property type="match status" value="1"/>
</dbReference>
<feature type="binding site" evidence="12">
    <location>
        <position position="196"/>
    </location>
    <ligand>
        <name>ATP</name>
        <dbReference type="ChEBI" id="CHEBI:30616"/>
    </ligand>
</feature>
<evidence type="ECO:0000256" key="10">
    <source>
        <dbReference type="ARBA" id="ARBA00051598"/>
    </source>
</evidence>
<feature type="binding site" evidence="12">
    <location>
        <position position="162"/>
    </location>
    <ligand>
        <name>CMP</name>
        <dbReference type="ChEBI" id="CHEBI:60377"/>
    </ligand>
</feature>
<evidence type="ECO:0000256" key="6">
    <source>
        <dbReference type="ARBA" id="ARBA00022975"/>
    </source>
</evidence>
<keyword evidence="6 12" id="KW-0665">Pyrimidine biosynthesis</keyword>
<feature type="binding site" evidence="12">
    <location>
        <begin position="79"/>
        <end position="84"/>
    </location>
    <ligand>
        <name>ATP</name>
        <dbReference type="ChEBI" id="CHEBI:30616"/>
    </ligand>
</feature>
<keyword evidence="4 12" id="KW-0418">Kinase</keyword>
<dbReference type="GO" id="GO:0006207">
    <property type="term" value="P:'de novo' pyrimidine nucleobase biosynthetic process"/>
    <property type="evidence" value="ECO:0007669"/>
    <property type="project" value="InterPro"/>
</dbReference>
<dbReference type="OMA" id="EQTMPVI"/>